<dbReference type="Pfam" id="PF07992">
    <property type="entry name" value="Pyr_redox_2"/>
    <property type="match status" value="1"/>
</dbReference>
<feature type="domain" description="Pyridine nucleotide-disulphide oxidoreductase dimerisation" evidence="4">
    <location>
        <begin position="360"/>
        <end position="468"/>
    </location>
</feature>
<dbReference type="EMBL" id="BLKG01000086">
    <property type="protein sequence ID" value="GFF92854.1"/>
    <property type="molecule type" value="Genomic_DNA"/>
</dbReference>
<evidence type="ECO:0000313" key="7">
    <source>
        <dbReference type="Proteomes" id="UP000465266"/>
    </source>
</evidence>
<dbReference type="Gene3D" id="3.50.50.60">
    <property type="entry name" value="FAD/NAD(P)-binding domain"/>
    <property type="match status" value="2"/>
</dbReference>
<dbReference type="SUPFAM" id="SSF51905">
    <property type="entry name" value="FAD/NAD(P)-binding domain"/>
    <property type="match status" value="1"/>
</dbReference>
<dbReference type="InterPro" id="IPR036188">
    <property type="entry name" value="FAD/NAD-bd_sf"/>
</dbReference>
<accession>A0ABQ1B330</accession>
<comment type="similarity">
    <text evidence="1">Belongs to the class-I pyridine nucleotide-disulfide oxidoreductase family.</text>
</comment>
<proteinExistence type="inferred from homology"/>
<dbReference type="PANTHER" id="PTHR43014:SF2">
    <property type="entry name" value="MERCURIC REDUCTASE"/>
    <property type="match status" value="1"/>
</dbReference>
<dbReference type="InterPro" id="IPR023753">
    <property type="entry name" value="FAD/NAD-binding_dom"/>
</dbReference>
<evidence type="ECO:0000259" key="4">
    <source>
        <dbReference type="Pfam" id="PF02852"/>
    </source>
</evidence>
<keyword evidence="2" id="KW-0285">Flavoprotein</keyword>
<dbReference type="PRINTS" id="PR00411">
    <property type="entry name" value="PNDRDTASEI"/>
</dbReference>
<dbReference type="PIRSF" id="PIRSF000350">
    <property type="entry name" value="Mercury_reductase_MerA"/>
    <property type="match status" value="1"/>
</dbReference>
<protein>
    <recommendedName>
        <fullName evidence="8">Mercuric reductase</fullName>
    </recommendedName>
</protein>
<reference evidence="6 7" key="1">
    <citation type="submission" date="2020-01" db="EMBL/GenBank/DDBJ databases">
        <title>Draft genome sequence of Aspergillus udagawae IFM 53868.</title>
        <authorList>
            <person name="Takahashi H."/>
            <person name="Yaguchi T."/>
        </authorList>
    </citation>
    <scope>NUCLEOTIDE SEQUENCE [LARGE SCALE GENOMIC DNA]</scope>
    <source>
        <strain evidence="6 7">IFM 53868</strain>
    </source>
</reference>
<evidence type="ECO:0000256" key="1">
    <source>
        <dbReference type="ARBA" id="ARBA00007532"/>
    </source>
</evidence>
<dbReference type="InterPro" id="IPR016156">
    <property type="entry name" value="FAD/NAD-linked_Rdtase_dimer_sf"/>
</dbReference>
<dbReference type="Proteomes" id="UP000465266">
    <property type="component" value="Unassembled WGS sequence"/>
</dbReference>
<evidence type="ECO:0008006" key="8">
    <source>
        <dbReference type="Google" id="ProtNLM"/>
    </source>
</evidence>
<dbReference type="Pfam" id="PF02852">
    <property type="entry name" value="Pyr_redox_dim"/>
    <property type="match status" value="1"/>
</dbReference>
<dbReference type="PANTHER" id="PTHR43014">
    <property type="entry name" value="MERCURIC REDUCTASE"/>
    <property type="match status" value="1"/>
</dbReference>
<dbReference type="SUPFAM" id="SSF55424">
    <property type="entry name" value="FAD/NAD-linked reductases, dimerisation (C-terminal) domain"/>
    <property type="match status" value="1"/>
</dbReference>
<dbReference type="InterPro" id="IPR004099">
    <property type="entry name" value="Pyr_nucl-diS_OxRdtase_dimer"/>
</dbReference>
<evidence type="ECO:0000259" key="5">
    <source>
        <dbReference type="Pfam" id="PF07992"/>
    </source>
</evidence>
<evidence type="ECO:0000313" key="6">
    <source>
        <dbReference type="EMBL" id="GFF92854.1"/>
    </source>
</evidence>
<dbReference type="InterPro" id="IPR001100">
    <property type="entry name" value="Pyr_nuc-diS_OxRdtase"/>
</dbReference>
<name>A0ABQ1B330_9EURO</name>
<feature type="domain" description="FAD/NAD(P)-binding" evidence="5">
    <location>
        <begin position="9"/>
        <end position="332"/>
    </location>
</feature>
<keyword evidence="3" id="KW-0274">FAD</keyword>
<comment type="caution">
    <text evidence="6">The sequence shown here is derived from an EMBL/GenBank/DDBJ whole genome shotgun (WGS) entry which is preliminary data.</text>
</comment>
<dbReference type="Gene3D" id="3.30.390.30">
    <property type="match status" value="1"/>
</dbReference>
<gene>
    <name evidence="6" type="ORF">IFM53868_06986</name>
</gene>
<sequence>MATKSQYEAIILGSGQSGTPLAAAFAKAGRKTALIEREHIGGSCINEGCTPTKTLIASGRIAHLAGRGLDYGIHTWKPETNVNAAWVDMFKIRQRKRNIVASFRSASERKIKDAGVDVLTGEASFVDEKTIKFKDSSGSVRTVQSQKIFINVGARPAPPLCEGIGSLDQRKVLNSTSVQELDEVPGHLVVIGGGYVGVEFAQLFRRLGARVTIIQRGTQLLPHEDEEIAHMLVNVFREDGITVHLNSEPFKIAPSPGGFTLRLHAIHGDQTIEGTHVLFATGRIPNSDRLNLEAAGVDTDNKGYIVTNEYLETSSPSIFAMGDVKGPPAFTHISYDDFRILRSNEFSLLPTRLSTKDRIVPYVVFTDPQLAHVGLHEREAREKFPHKKIQTAKMPMTYVARALETDESRGMMKAVVDGDTGLILGFSCLGVDGGEIMSSVEIAMIGNVPYPKLQNAVLAHPTLAESLNNIWEFLE</sequence>
<dbReference type="PRINTS" id="PR00368">
    <property type="entry name" value="FADPNR"/>
</dbReference>
<evidence type="ECO:0000256" key="2">
    <source>
        <dbReference type="ARBA" id="ARBA00022630"/>
    </source>
</evidence>
<organism evidence="6 7">
    <name type="scientific">Aspergillus udagawae</name>
    <dbReference type="NCBI Taxonomy" id="91492"/>
    <lineage>
        <taxon>Eukaryota</taxon>
        <taxon>Fungi</taxon>
        <taxon>Dikarya</taxon>
        <taxon>Ascomycota</taxon>
        <taxon>Pezizomycotina</taxon>
        <taxon>Eurotiomycetes</taxon>
        <taxon>Eurotiomycetidae</taxon>
        <taxon>Eurotiales</taxon>
        <taxon>Aspergillaceae</taxon>
        <taxon>Aspergillus</taxon>
        <taxon>Aspergillus subgen. Fumigati</taxon>
    </lineage>
</organism>
<keyword evidence="7" id="KW-1185">Reference proteome</keyword>
<evidence type="ECO:0000256" key="3">
    <source>
        <dbReference type="ARBA" id="ARBA00022827"/>
    </source>
</evidence>